<dbReference type="VEuPathDB" id="AmoebaDB:NAEGRDRAFT_69215"/>
<keyword evidence="1" id="KW-0472">Membrane</keyword>
<dbReference type="EMBL" id="GG738877">
    <property type="protein sequence ID" value="EFC42857.1"/>
    <property type="molecule type" value="Genomic_DNA"/>
</dbReference>
<evidence type="ECO:0000256" key="1">
    <source>
        <dbReference type="SAM" id="Phobius"/>
    </source>
</evidence>
<keyword evidence="1" id="KW-1133">Transmembrane helix</keyword>
<dbReference type="Proteomes" id="UP000006671">
    <property type="component" value="Unassembled WGS sequence"/>
</dbReference>
<sequence>MFHDLFFQTSSLTKYWQKFQQVDRRKKRNLLIGSSIVTGVAVSCYGIYKYFYSNRNEHKSSSDDDEQNHEIVILDNSCDEDENNGGGELSSVGEAIEFINEIKLELSSVVNSMILDENDSTNARVIVCVIYTFSIANILSRVSSSDLEIIKEIRNIFSEEVTSEIFDFFMYVYIEFWNLMMKFSGANSIKDQNNVSTTDYRIFFNRDFPQDVGLLREEFENDFPFYSVLSKVAFSVSPKQLEELWHQYSNAIFSQFLSNTKYSTSPILIPSELKRELNSNMFITRKLSEYETLLDDLPYFSELDLQLDI</sequence>
<dbReference type="AlphaFoldDB" id="D2VJZ5"/>
<proteinExistence type="predicted"/>
<reference evidence="2 3" key="1">
    <citation type="journal article" date="2010" name="Cell">
        <title>The genome of Naegleria gruberi illuminates early eukaryotic versatility.</title>
        <authorList>
            <person name="Fritz-Laylin L.K."/>
            <person name="Prochnik S.E."/>
            <person name="Ginger M.L."/>
            <person name="Dacks J.B."/>
            <person name="Carpenter M.L."/>
            <person name="Field M.C."/>
            <person name="Kuo A."/>
            <person name="Paredez A."/>
            <person name="Chapman J."/>
            <person name="Pham J."/>
            <person name="Shu S."/>
            <person name="Neupane R."/>
            <person name="Cipriano M."/>
            <person name="Mancuso J."/>
            <person name="Tu H."/>
            <person name="Salamov A."/>
            <person name="Lindquist E."/>
            <person name="Shapiro H."/>
            <person name="Lucas S."/>
            <person name="Grigoriev I.V."/>
            <person name="Cande W.Z."/>
            <person name="Fulton C."/>
            <person name="Rokhsar D.S."/>
            <person name="Dawson S.C."/>
        </authorList>
    </citation>
    <scope>NUCLEOTIDE SEQUENCE [LARGE SCALE GENOMIC DNA]</scope>
    <source>
        <strain evidence="2 3">NEG-M</strain>
    </source>
</reference>
<feature type="transmembrane region" description="Helical" evidence="1">
    <location>
        <begin position="30"/>
        <end position="51"/>
    </location>
</feature>
<dbReference type="RefSeq" id="XP_002675601.1">
    <property type="nucleotide sequence ID" value="XM_002675555.1"/>
</dbReference>
<protein>
    <submittedName>
        <fullName evidence="2">Predicted protein</fullName>
    </submittedName>
</protein>
<evidence type="ECO:0000313" key="2">
    <source>
        <dbReference type="EMBL" id="EFC42857.1"/>
    </source>
</evidence>
<keyword evidence="1" id="KW-0812">Transmembrane</keyword>
<gene>
    <name evidence="2" type="ORF">NAEGRDRAFT_69215</name>
</gene>
<dbReference type="OrthoDB" id="10536147at2759"/>
<organism evidence="3">
    <name type="scientific">Naegleria gruberi</name>
    <name type="common">Amoeba</name>
    <dbReference type="NCBI Taxonomy" id="5762"/>
    <lineage>
        <taxon>Eukaryota</taxon>
        <taxon>Discoba</taxon>
        <taxon>Heterolobosea</taxon>
        <taxon>Tetramitia</taxon>
        <taxon>Eutetramitia</taxon>
        <taxon>Vahlkampfiidae</taxon>
        <taxon>Naegleria</taxon>
    </lineage>
</organism>
<dbReference type="InParanoid" id="D2VJZ5"/>
<accession>D2VJZ5</accession>
<name>D2VJZ5_NAEGR</name>
<dbReference type="GeneID" id="8852863"/>
<keyword evidence="3" id="KW-1185">Reference proteome</keyword>
<dbReference type="KEGG" id="ngr:NAEGRDRAFT_69215"/>
<evidence type="ECO:0000313" key="3">
    <source>
        <dbReference type="Proteomes" id="UP000006671"/>
    </source>
</evidence>